<accession>A0A1I5UMU0</accession>
<dbReference type="SUPFAM" id="SSF47413">
    <property type="entry name" value="lambda repressor-like DNA-binding domains"/>
    <property type="match status" value="1"/>
</dbReference>
<dbReference type="InterPro" id="IPR010982">
    <property type="entry name" value="Lambda_DNA-bd_dom_sf"/>
</dbReference>
<evidence type="ECO:0000313" key="3">
    <source>
        <dbReference type="EMBL" id="SFP96623.1"/>
    </source>
</evidence>
<dbReference type="Gene3D" id="1.10.260.40">
    <property type="entry name" value="lambda repressor-like DNA-binding domains"/>
    <property type="match status" value="1"/>
</dbReference>
<dbReference type="InterPro" id="IPR001387">
    <property type="entry name" value="Cro/C1-type_HTH"/>
</dbReference>
<dbReference type="AlphaFoldDB" id="A0A1I5UMU0"/>
<protein>
    <submittedName>
        <fullName evidence="3">Helix-turn-helix</fullName>
    </submittedName>
</protein>
<gene>
    <name evidence="3" type="ORF">SAMN04487928_11389</name>
</gene>
<evidence type="ECO:0000256" key="1">
    <source>
        <dbReference type="ARBA" id="ARBA00023125"/>
    </source>
</evidence>
<dbReference type="PROSITE" id="PS50943">
    <property type="entry name" value="HTH_CROC1"/>
    <property type="match status" value="1"/>
</dbReference>
<dbReference type="PANTHER" id="PTHR46558:SF11">
    <property type="entry name" value="HTH-TYPE TRANSCRIPTIONAL REGULATOR XRE"/>
    <property type="match status" value="1"/>
</dbReference>
<sequence>MADTPLTKQLRMLRKRHHYTQKKVSDYIGTTRANYSHYETGITIPSNDILNKLSILYEVPLMHLIKLSAVSKKEELEKLKQGGKGGFDGLFIENPMSSSLDPLYLEFINNCPEMSDRELKEWMEPEDLELIYYYHQLSPQNKNMATEMVRIIVRNNRNANE</sequence>
<dbReference type="CDD" id="cd00093">
    <property type="entry name" value="HTH_XRE"/>
    <property type="match status" value="1"/>
</dbReference>
<dbReference type="SMART" id="SM00530">
    <property type="entry name" value="HTH_XRE"/>
    <property type="match status" value="1"/>
</dbReference>
<keyword evidence="4" id="KW-1185">Reference proteome</keyword>
<reference evidence="4" key="1">
    <citation type="submission" date="2016-10" db="EMBL/GenBank/DDBJ databases">
        <authorList>
            <person name="Varghese N."/>
            <person name="Submissions S."/>
        </authorList>
    </citation>
    <scope>NUCLEOTIDE SEQUENCE [LARGE SCALE GENOMIC DNA]</scope>
    <source>
        <strain evidence="4">P18</strain>
    </source>
</reference>
<evidence type="ECO:0000313" key="4">
    <source>
        <dbReference type="Proteomes" id="UP000182624"/>
    </source>
</evidence>
<evidence type="ECO:0000259" key="2">
    <source>
        <dbReference type="PROSITE" id="PS50943"/>
    </source>
</evidence>
<dbReference type="Proteomes" id="UP000182624">
    <property type="component" value="Unassembled WGS sequence"/>
</dbReference>
<dbReference type="EMBL" id="FOXO01000013">
    <property type="protein sequence ID" value="SFP96623.1"/>
    <property type="molecule type" value="Genomic_DNA"/>
</dbReference>
<proteinExistence type="predicted"/>
<feature type="domain" description="HTH cro/C1-type" evidence="2">
    <location>
        <begin position="10"/>
        <end position="64"/>
    </location>
</feature>
<dbReference type="Pfam" id="PF01381">
    <property type="entry name" value="HTH_3"/>
    <property type="match status" value="1"/>
</dbReference>
<organism evidence="3 4">
    <name type="scientific">Butyrivibrio proteoclasticus</name>
    <dbReference type="NCBI Taxonomy" id="43305"/>
    <lineage>
        <taxon>Bacteria</taxon>
        <taxon>Bacillati</taxon>
        <taxon>Bacillota</taxon>
        <taxon>Clostridia</taxon>
        <taxon>Lachnospirales</taxon>
        <taxon>Lachnospiraceae</taxon>
        <taxon>Butyrivibrio</taxon>
    </lineage>
</organism>
<dbReference type="OrthoDB" id="2222263at2"/>
<dbReference type="GO" id="GO:0003677">
    <property type="term" value="F:DNA binding"/>
    <property type="evidence" value="ECO:0007669"/>
    <property type="project" value="UniProtKB-KW"/>
</dbReference>
<dbReference type="PANTHER" id="PTHR46558">
    <property type="entry name" value="TRACRIPTIONAL REGULATORY PROTEIN-RELATED-RELATED"/>
    <property type="match status" value="1"/>
</dbReference>
<name>A0A1I5UMU0_9FIRM</name>
<keyword evidence="1" id="KW-0238">DNA-binding</keyword>